<evidence type="ECO:0000256" key="4">
    <source>
        <dbReference type="ARBA" id="ARBA00022827"/>
    </source>
</evidence>
<evidence type="ECO:0000256" key="7">
    <source>
        <dbReference type="ARBA" id="ARBA00023014"/>
    </source>
</evidence>
<keyword evidence="11" id="KW-1185">Reference proteome</keyword>
<dbReference type="GO" id="GO:1903457">
    <property type="term" value="P:lactate catabolic process"/>
    <property type="evidence" value="ECO:0007669"/>
    <property type="project" value="TreeGrafter"/>
</dbReference>
<dbReference type="InterPro" id="IPR036318">
    <property type="entry name" value="FAD-bd_PCMH-like_sf"/>
</dbReference>
<dbReference type="InterPro" id="IPR016164">
    <property type="entry name" value="FAD-linked_Oxase-like_C"/>
</dbReference>
<dbReference type="Gene3D" id="3.30.43.10">
    <property type="entry name" value="Uridine Diphospho-n-acetylenolpyruvylglucosamine Reductase, domain 2"/>
    <property type="match status" value="1"/>
</dbReference>
<sequence>MNSVPSISAFAELETSLTGELFFDDSSSLHQAQKMVYATDASVYQEKPVAVAIPKTKEDLKTLIQFANQHQITLIPRAAGTSLAGQVVGNGLVVDISKYFTQILEVNPQEQWVRVQPGVIRDDLNATLRPHGLLFGPETSTASRAMVGGMIGNNSCGLHSIVWGDTRTHLLSAKVLLSDGSEAEFKPLTHEELQQKLTLPNLEGEIYRKTYGLISSPANRELIQQNYPKKTLTRRNTGYALDFLVDEGAGEEGQTTLDLCKLLAGSEGTLAFVTEAKLNLLPLPPKEEGLVCVHFTSLLEALEANIIILKHHPMSSELVDKYIMDFTKGHRTYDANRFFIEGDPAALLMVEFMADSQDEITAKAEAMIADLKAAGLGYAYPVVRGAMTKPVWDVRKAGLGLIRNLPGDTQPVNLIEDCAVSPEDLPAYVTDVQQVLEKYNLQASYYAHAGAGELHIEPMINLKTNEGRRVFREVLADTTALVKKYNGSLSGEHGDGRLRGEFIPQALGQEVYELLKEVKNIFDPKYIFNAGKIVDTPPMNEFLRYEERPAQQLIPVETLFDFTRQEGILRLAEKCSGSGDCRKTHVSGGTMCPSYMATRQEKDTTRARANILRQFLTNSDKVNKFDHQEIKEVMDLCLSCKACKSECPSSVDVAKMKAEFLQHYHDANGIPLRTRMVGNFTKMQQLASVVPGVYNFMISNPVTSKLIKKTVGFAVNRSLPEVGKTTLKSWFRKWQKENAIAAKTGKPVYLFCDEFTNYNDVEIGQTTVKLLSALGYSVQIPEHLESGRTYLSKGLVRDAKEIAIKNVQLLSKAMANGTPIIGIEPSAILTLRDEYLDLVPADLVPAAQQIAANSYLLEEFLQKEADNGNITAAAFTQEKKHIKLHGHCYQKALQVLTPTQKILSLPQNYEVEMIPSGCCGMAGSFGYEAEHYDVSMQIGELVLFPAVRNAAPETLIAAAGTSCRHQIKDGTAKKALHPAEILWQALKK</sequence>
<dbReference type="PANTHER" id="PTHR11748:SF119">
    <property type="entry name" value="D-2-HYDROXYGLUTARATE DEHYDROGENASE"/>
    <property type="match status" value="1"/>
</dbReference>
<name>A0A3M9MV98_9BACT</name>
<dbReference type="GO" id="GO:0008720">
    <property type="term" value="F:D-lactate dehydrogenase (NAD+) activity"/>
    <property type="evidence" value="ECO:0007669"/>
    <property type="project" value="TreeGrafter"/>
</dbReference>
<evidence type="ECO:0000256" key="6">
    <source>
        <dbReference type="ARBA" id="ARBA00023004"/>
    </source>
</evidence>
<dbReference type="GO" id="GO:0071949">
    <property type="term" value="F:FAD binding"/>
    <property type="evidence" value="ECO:0007669"/>
    <property type="project" value="InterPro"/>
</dbReference>
<dbReference type="InterPro" id="IPR016171">
    <property type="entry name" value="Vanillyl_alc_oxidase_C-sub2"/>
</dbReference>
<dbReference type="SUPFAM" id="SSF56176">
    <property type="entry name" value="FAD-binding/transporter-associated domain-like"/>
    <property type="match status" value="1"/>
</dbReference>
<dbReference type="Gene3D" id="3.30.465.10">
    <property type="match status" value="1"/>
</dbReference>
<dbReference type="Pfam" id="PF01565">
    <property type="entry name" value="FAD_binding_4"/>
    <property type="match status" value="1"/>
</dbReference>
<dbReference type="InterPro" id="IPR017896">
    <property type="entry name" value="4Fe4S_Fe-S-bd"/>
</dbReference>
<evidence type="ECO:0000256" key="3">
    <source>
        <dbReference type="ARBA" id="ARBA00022723"/>
    </source>
</evidence>
<protein>
    <submittedName>
        <fullName evidence="10">FAD-binding oxidoreductase</fullName>
    </submittedName>
</protein>
<dbReference type="PROSITE" id="PS51379">
    <property type="entry name" value="4FE4S_FER_2"/>
    <property type="match status" value="1"/>
</dbReference>
<dbReference type="GO" id="GO:0051536">
    <property type="term" value="F:iron-sulfur cluster binding"/>
    <property type="evidence" value="ECO:0007669"/>
    <property type="project" value="UniProtKB-KW"/>
</dbReference>
<organism evidence="10 11">
    <name type="scientific">Rufibacter immobilis</name>
    <dbReference type="NCBI Taxonomy" id="1348778"/>
    <lineage>
        <taxon>Bacteria</taxon>
        <taxon>Pseudomonadati</taxon>
        <taxon>Bacteroidota</taxon>
        <taxon>Cytophagia</taxon>
        <taxon>Cytophagales</taxon>
        <taxon>Hymenobacteraceae</taxon>
        <taxon>Rufibacter</taxon>
    </lineage>
</organism>
<dbReference type="InterPro" id="IPR016167">
    <property type="entry name" value="FAD-bd_PCMH_sub1"/>
</dbReference>
<keyword evidence="7" id="KW-0411">Iron-sulfur</keyword>
<dbReference type="Gene3D" id="1.10.1060.10">
    <property type="entry name" value="Alpha-helical ferredoxin"/>
    <property type="match status" value="1"/>
</dbReference>
<evidence type="ECO:0000313" key="11">
    <source>
        <dbReference type="Proteomes" id="UP000271010"/>
    </source>
</evidence>
<keyword evidence="6" id="KW-0408">Iron</keyword>
<keyword evidence="2" id="KW-0285">Flavoprotein</keyword>
<dbReference type="InterPro" id="IPR016169">
    <property type="entry name" value="FAD-bd_PCMH_sub2"/>
</dbReference>
<dbReference type="GO" id="GO:0046872">
    <property type="term" value="F:metal ion binding"/>
    <property type="evidence" value="ECO:0007669"/>
    <property type="project" value="UniProtKB-KW"/>
</dbReference>
<dbReference type="OrthoDB" id="9767256at2"/>
<keyword evidence="4" id="KW-0274">FAD</keyword>
<evidence type="ECO:0000256" key="2">
    <source>
        <dbReference type="ARBA" id="ARBA00022630"/>
    </source>
</evidence>
<dbReference type="InterPro" id="IPR006094">
    <property type="entry name" value="Oxid_FAD_bind_N"/>
</dbReference>
<dbReference type="GO" id="GO:0004458">
    <property type="term" value="F:D-lactate dehydrogenase (cytochrome) activity"/>
    <property type="evidence" value="ECO:0007669"/>
    <property type="project" value="TreeGrafter"/>
</dbReference>
<dbReference type="Gene3D" id="1.10.45.10">
    <property type="entry name" value="Vanillyl-alcohol Oxidase, Chain A, domain 4"/>
    <property type="match status" value="1"/>
</dbReference>
<dbReference type="EMBL" id="RJJE01000009">
    <property type="protein sequence ID" value="RNI29461.1"/>
    <property type="molecule type" value="Genomic_DNA"/>
</dbReference>
<dbReference type="PROSITE" id="PS00198">
    <property type="entry name" value="4FE4S_FER_1"/>
    <property type="match status" value="1"/>
</dbReference>
<evidence type="ECO:0000259" key="9">
    <source>
        <dbReference type="PROSITE" id="PS51387"/>
    </source>
</evidence>
<comment type="cofactor">
    <cofactor evidence="1">
        <name>FAD</name>
        <dbReference type="ChEBI" id="CHEBI:57692"/>
    </cofactor>
</comment>
<dbReference type="Gene3D" id="3.30.70.2740">
    <property type="match status" value="1"/>
</dbReference>
<gene>
    <name evidence="10" type="ORF">EFA69_07840</name>
</gene>
<evidence type="ECO:0000256" key="5">
    <source>
        <dbReference type="ARBA" id="ARBA00023002"/>
    </source>
</evidence>
<feature type="domain" description="4Fe-4S ferredoxin-type" evidence="8">
    <location>
        <begin position="626"/>
        <end position="659"/>
    </location>
</feature>
<dbReference type="InterPro" id="IPR016166">
    <property type="entry name" value="FAD-bd_PCMH"/>
</dbReference>
<comment type="caution">
    <text evidence="10">The sequence shown here is derived from an EMBL/GenBank/DDBJ whole genome shotgun (WGS) entry which is preliminary data.</text>
</comment>
<dbReference type="PROSITE" id="PS51387">
    <property type="entry name" value="FAD_PCMH"/>
    <property type="match status" value="1"/>
</dbReference>
<dbReference type="Pfam" id="PF13534">
    <property type="entry name" value="Fer4_17"/>
    <property type="match status" value="1"/>
</dbReference>
<dbReference type="InterPro" id="IPR009051">
    <property type="entry name" value="Helical_ferredxn"/>
</dbReference>
<dbReference type="SUPFAM" id="SSF46548">
    <property type="entry name" value="alpha-helical ferredoxin"/>
    <property type="match status" value="1"/>
</dbReference>
<dbReference type="InterPro" id="IPR017900">
    <property type="entry name" value="4Fe4S_Fe_S_CS"/>
</dbReference>
<dbReference type="Pfam" id="PF02913">
    <property type="entry name" value="FAD-oxidase_C"/>
    <property type="match status" value="1"/>
</dbReference>
<dbReference type="AlphaFoldDB" id="A0A3M9MV98"/>
<dbReference type="Proteomes" id="UP000271010">
    <property type="component" value="Unassembled WGS sequence"/>
</dbReference>
<keyword evidence="3" id="KW-0479">Metal-binding</keyword>
<feature type="domain" description="FAD-binding PCMH-type" evidence="9">
    <location>
        <begin position="44"/>
        <end position="283"/>
    </location>
</feature>
<dbReference type="InterPro" id="IPR004113">
    <property type="entry name" value="FAD-bd_oxidored_4_C"/>
</dbReference>
<accession>A0A3M9MV98</accession>
<dbReference type="PANTHER" id="PTHR11748">
    <property type="entry name" value="D-LACTATE DEHYDROGENASE"/>
    <property type="match status" value="1"/>
</dbReference>
<evidence type="ECO:0000313" key="10">
    <source>
        <dbReference type="EMBL" id="RNI29461.1"/>
    </source>
</evidence>
<keyword evidence="5" id="KW-0560">Oxidoreductase</keyword>
<evidence type="ECO:0000259" key="8">
    <source>
        <dbReference type="PROSITE" id="PS51379"/>
    </source>
</evidence>
<dbReference type="RefSeq" id="WP_123132547.1">
    <property type="nucleotide sequence ID" value="NZ_RJJE01000009.1"/>
</dbReference>
<proteinExistence type="predicted"/>
<dbReference type="SUPFAM" id="SSF55103">
    <property type="entry name" value="FAD-linked oxidases, C-terminal domain"/>
    <property type="match status" value="1"/>
</dbReference>
<evidence type="ECO:0000256" key="1">
    <source>
        <dbReference type="ARBA" id="ARBA00001974"/>
    </source>
</evidence>
<reference evidence="10 11" key="1">
    <citation type="submission" date="2018-11" db="EMBL/GenBank/DDBJ databases">
        <title>Rufibacter latericius sp. nov., isolated from water in Baiyang Lake.</title>
        <authorList>
            <person name="Yang Y."/>
        </authorList>
    </citation>
    <scope>NUCLEOTIDE SEQUENCE [LARGE SCALE GENOMIC DNA]</scope>
    <source>
        <strain evidence="10 11">MCC P1</strain>
    </source>
</reference>